<feature type="coiled-coil region" evidence="5">
    <location>
        <begin position="424"/>
        <end position="485"/>
    </location>
</feature>
<comment type="subcellular location">
    <subcellularLocation>
        <location evidence="2">Cytoplasm</location>
    </subcellularLocation>
    <subcellularLocation>
        <location evidence="1">Endosome</location>
    </subcellularLocation>
</comment>
<feature type="coiled-coil region" evidence="5">
    <location>
        <begin position="580"/>
        <end position="607"/>
    </location>
</feature>
<evidence type="ECO:0000256" key="4">
    <source>
        <dbReference type="ARBA" id="ARBA00022753"/>
    </source>
</evidence>
<dbReference type="Gene3D" id="1.20.140.50">
    <property type="entry name" value="alix/aip1 like domains"/>
    <property type="match status" value="1"/>
</dbReference>
<dbReference type="OrthoDB" id="2141925at2759"/>
<dbReference type="Proteomes" id="UP000187209">
    <property type="component" value="Unassembled WGS sequence"/>
</dbReference>
<dbReference type="PANTHER" id="PTHR23030:SF30">
    <property type="entry name" value="TYROSINE-PROTEIN PHOSPHATASE NON-RECEPTOR TYPE 23"/>
    <property type="match status" value="1"/>
</dbReference>
<protein>
    <recommendedName>
        <fullName evidence="7">BRO1 domain-containing protein</fullName>
    </recommendedName>
</protein>
<keyword evidence="3" id="KW-0963">Cytoplasm</keyword>
<feature type="compositionally biased region" description="Low complexity" evidence="6">
    <location>
        <begin position="778"/>
        <end position="792"/>
    </location>
</feature>
<feature type="region of interest" description="Disordered" evidence="6">
    <location>
        <begin position="697"/>
        <end position="809"/>
    </location>
</feature>
<name>A0A1R2BNM0_9CILI</name>
<feature type="compositionally biased region" description="Pro residues" evidence="6">
    <location>
        <begin position="718"/>
        <end position="734"/>
    </location>
</feature>
<dbReference type="Gene3D" id="1.20.120.560">
    <property type="entry name" value="alix/aip1 in complex with the ypdl late domain"/>
    <property type="match status" value="1"/>
</dbReference>
<evidence type="ECO:0000256" key="6">
    <source>
        <dbReference type="SAM" id="MobiDB-lite"/>
    </source>
</evidence>
<dbReference type="InterPro" id="IPR004328">
    <property type="entry name" value="BRO1_dom"/>
</dbReference>
<evidence type="ECO:0000313" key="9">
    <source>
        <dbReference type="Proteomes" id="UP000187209"/>
    </source>
</evidence>
<comment type="caution">
    <text evidence="8">The sequence shown here is derived from an EMBL/GenBank/DDBJ whole genome shotgun (WGS) entry which is preliminary data.</text>
</comment>
<reference evidence="8 9" key="1">
    <citation type="submission" date="2016-11" db="EMBL/GenBank/DDBJ databases">
        <title>The macronuclear genome of Stentor coeruleus: a giant cell with tiny introns.</title>
        <authorList>
            <person name="Slabodnick M."/>
            <person name="Ruby J.G."/>
            <person name="Reiff S.B."/>
            <person name="Swart E.C."/>
            <person name="Gosai S."/>
            <person name="Prabakaran S."/>
            <person name="Witkowska E."/>
            <person name="Larue G.E."/>
            <person name="Fisher S."/>
            <person name="Freeman R.M."/>
            <person name="Gunawardena J."/>
            <person name="Chu W."/>
            <person name="Stover N.A."/>
            <person name="Gregory B.D."/>
            <person name="Nowacki M."/>
            <person name="Derisi J."/>
            <person name="Roy S.W."/>
            <person name="Marshall W.F."/>
            <person name="Sood P."/>
        </authorList>
    </citation>
    <scope>NUCLEOTIDE SEQUENCE [LARGE SCALE GENOMIC DNA]</scope>
    <source>
        <strain evidence="8">WM001</strain>
    </source>
</reference>
<evidence type="ECO:0000256" key="2">
    <source>
        <dbReference type="ARBA" id="ARBA00004496"/>
    </source>
</evidence>
<keyword evidence="5" id="KW-0175">Coiled coil</keyword>
<dbReference type="Pfam" id="PF13949">
    <property type="entry name" value="ALIX_LYPXL_bnd"/>
    <property type="match status" value="1"/>
</dbReference>
<dbReference type="AlphaFoldDB" id="A0A1R2BNM0"/>
<dbReference type="SMART" id="SM01041">
    <property type="entry name" value="BRO1"/>
    <property type="match status" value="1"/>
</dbReference>
<dbReference type="PROSITE" id="PS51180">
    <property type="entry name" value="BRO1"/>
    <property type="match status" value="1"/>
</dbReference>
<dbReference type="GO" id="GO:0043328">
    <property type="term" value="P:protein transport to vacuole involved in ubiquitin-dependent protein catabolic process via the multivesicular body sorting pathway"/>
    <property type="evidence" value="ECO:0007669"/>
    <property type="project" value="TreeGrafter"/>
</dbReference>
<accession>A0A1R2BNM0</accession>
<dbReference type="InterPro" id="IPR038499">
    <property type="entry name" value="BRO1_sf"/>
</dbReference>
<evidence type="ECO:0000259" key="7">
    <source>
        <dbReference type="PROSITE" id="PS51180"/>
    </source>
</evidence>
<keyword evidence="4" id="KW-0967">Endosome</keyword>
<dbReference type="Pfam" id="PF03097">
    <property type="entry name" value="BRO1"/>
    <property type="match status" value="1"/>
</dbReference>
<organism evidence="8 9">
    <name type="scientific">Stentor coeruleus</name>
    <dbReference type="NCBI Taxonomy" id="5963"/>
    <lineage>
        <taxon>Eukaryota</taxon>
        <taxon>Sar</taxon>
        <taxon>Alveolata</taxon>
        <taxon>Ciliophora</taxon>
        <taxon>Postciliodesmatophora</taxon>
        <taxon>Heterotrichea</taxon>
        <taxon>Heterotrichida</taxon>
        <taxon>Stentoridae</taxon>
        <taxon>Stentor</taxon>
    </lineage>
</organism>
<gene>
    <name evidence="8" type="ORF">SteCoe_21840</name>
</gene>
<evidence type="ECO:0000313" key="8">
    <source>
        <dbReference type="EMBL" id="OMJ78358.1"/>
    </source>
</evidence>
<dbReference type="InterPro" id="IPR025304">
    <property type="entry name" value="ALIX_V_dom"/>
</dbReference>
<sequence length="809" mass="91031">MLSIPVKKAEQQRLSKSLEVFVSKNYDSATLDKVRPFFSSLDECRRAFADSGEGNTIESAIASGESYLCAIKILEQKVPISSTDIKFQWLDTYARTKHPVLNYTLEKACIMYSLASLHSKIAADIDLRGTNAHKIALNSLQLAAGWLGSCKDLLRDLNSDNKLDVGPENVQMWSDIMIAQAYMTMYDKLDKQTANKVNIAKVAYSVHRNFEQAAVCLPQVKNFPKELENLLKYYSGVFHASAHYYMALADKEKSLKTSVGFGKVVARLKLSETLITKSMQFKGIKNTQFELGRNLLNLITNEKTTSESENFSIYMDRVPEENALDAIEILSMVTPKASEARSCPNEELMNSIVPLEIVNLHKDYCDYIWQVFNVFKIKVQGAIQQINSLPSGGGSTMPEALWSEIVAVQGKDIERNISSIKGNRKAARDMMETIKNQLLKEERDEEAMKKQYGSKWNREPSSLGNSEIKSKIETLMKKCQQAEESDIKSENDFLSKKAIISKILLPRDQLESQLPNIDVSLQAEQGVIYNTMKNSIRILEDSLSKYSELLSKNDPSEGLKKLHESGSSKEQIFSELNENFSSVREEIDNELESIAEKREELQKLQAAGSVESRAAPLLNEWRTALEMKKVIDKRLDDGLSFYSKLLDNVVSLDNESQSFIKAREFGKQDLLRIVGAKPAEPAKAPVSDSKTKILPPAQVPVVQPPPPQYPSQFINQPYPSPPQYPPNYPPPPGQPGYQPNYAQYPPPPSQPGYQPNYAQYPPPPNYGQYNPAFPPQYPQGYPQYPPQGGYQYQPPPGAPQNIPYQFNRK</sequence>
<keyword evidence="9" id="KW-1185">Reference proteome</keyword>
<dbReference type="EMBL" id="MPUH01000525">
    <property type="protein sequence ID" value="OMJ78358.1"/>
    <property type="molecule type" value="Genomic_DNA"/>
</dbReference>
<evidence type="ECO:0000256" key="5">
    <source>
        <dbReference type="SAM" id="Coils"/>
    </source>
</evidence>
<evidence type="ECO:0000256" key="1">
    <source>
        <dbReference type="ARBA" id="ARBA00004177"/>
    </source>
</evidence>
<proteinExistence type="predicted"/>
<evidence type="ECO:0000256" key="3">
    <source>
        <dbReference type="ARBA" id="ARBA00022490"/>
    </source>
</evidence>
<dbReference type="Gene3D" id="1.25.40.280">
    <property type="entry name" value="alix/aip1 like domains"/>
    <property type="match status" value="1"/>
</dbReference>
<feature type="domain" description="BRO1" evidence="7">
    <location>
        <begin position="1"/>
        <end position="420"/>
    </location>
</feature>
<dbReference type="PANTHER" id="PTHR23030">
    <property type="entry name" value="PCD6 INTERACTING PROTEIN-RELATED"/>
    <property type="match status" value="1"/>
</dbReference>
<dbReference type="GO" id="GO:0005768">
    <property type="term" value="C:endosome"/>
    <property type="evidence" value="ECO:0007669"/>
    <property type="project" value="UniProtKB-SubCell"/>
</dbReference>